<dbReference type="EMBL" id="FTNK01000004">
    <property type="protein sequence ID" value="SIQ81647.1"/>
    <property type="molecule type" value="Genomic_DNA"/>
</dbReference>
<sequence length="69" mass="7966">MKKSPYEVGGKEVCWYKKTLVPSAAANAERLLKKKGGYEYPLKKLENPSFPIQRSYPFVMRDQGYHTIV</sequence>
<evidence type="ECO:0000313" key="1">
    <source>
        <dbReference type="EMBL" id="SIQ81647.1"/>
    </source>
</evidence>
<proteinExistence type="predicted"/>
<evidence type="ECO:0000313" key="2">
    <source>
        <dbReference type="Proteomes" id="UP000186666"/>
    </source>
</evidence>
<keyword evidence="2" id="KW-1185">Reference proteome</keyword>
<protein>
    <submittedName>
        <fullName evidence="1">Uncharacterized protein</fullName>
    </submittedName>
</protein>
<reference evidence="1 2" key="1">
    <citation type="submission" date="2017-01" db="EMBL/GenBank/DDBJ databases">
        <authorList>
            <person name="Varghese N."/>
            <person name="Submissions S."/>
        </authorList>
    </citation>
    <scope>NUCLEOTIDE SEQUENCE [LARGE SCALE GENOMIC DNA]</scope>
    <source>
        <strain evidence="1 2">ATCC 23464</strain>
    </source>
</reference>
<gene>
    <name evidence="1" type="ORF">SAMN05421578_104188</name>
</gene>
<comment type="caution">
    <text evidence="1">The sequence shown here is derived from an EMBL/GenBank/DDBJ whole genome shotgun (WGS) entry which is preliminary data.</text>
</comment>
<dbReference type="Proteomes" id="UP000186666">
    <property type="component" value="Unassembled WGS sequence"/>
</dbReference>
<accession>A0ABY1JUW0</accession>
<name>A0ABY1JUW0_9BACL</name>
<organism evidence="1 2">
    <name type="scientific">Paenibacillus macquariensis</name>
    <dbReference type="NCBI Taxonomy" id="948756"/>
    <lineage>
        <taxon>Bacteria</taxon>
        <taxon>Bacillati</taxon>
        <taxon>Bacillota</taxon>
        <taxon>Bacilli</taxon>
        <taxon>Bacillales</taxon>
        <taxon>Paenibacillaceae</taxon>
        <taxon>Paenibacillus</taxon>
    </lineage>
</organism>